<dbReference type="Proteomes" id="UP000619536">
    <property type="component" value="Unassembled WGS sequence"/>
</dbReference>
<proteinExistence type="predicted"/>
<keyword evidence="2" id="KW-1185">Reference proteome</keyword>
<sequence length="507" mass="52546">MTGHTGPRNTRASRIGLVVAASTSALALIAGAVALGVVVPGESSLMQLPMGEGNSVSVQQTVQTQVCPAQMALIDTASYGDEAFRTTSGNIATHYRVAALGGLVAGQFAHLNSPNMLWDMATDTKGVQTFAGTADDTATILQAMLTKQQEGYGIAGSAVSSATEGDLRGTSAMACGQPELTARFLLPSTKTGYAQQLVLTNTAAKPTTVHIRVHGTSSSQALALNTESAVTVNAQSNQVMNLSAAAPNEQGVYVEVTSDVAPVFAHVRIVAMEGLTPKGSEQVASLASDGVITSIMPQLTTTASIYSDQSGKATWYWIDEQGEHEAKAVNVHAGTVTNLDLGKAPDGAIGAVVRSEQSLDIVSSIMQTMDGEQQSDFMMASPSIRATSSAIALPQDVHATLHVVNGGTDTTSANFIAYNADGKEVGSKKLELQAKTGVSLETQDIAQDSAVIVMQVQGHHGDTPLQWSATVHGTSDHQTANLAQILPTALEPSSASVALQYSQRVVS</sequence>
<dbReference type="RefSeq" id="WP_188354829.1">
    <property type="nucleotide sequence ID" value="NZ_BMDH01000001.1"/>
</dbReference>
<dbReference type="EMBL" id="BMDH01000001">
    <property type="protein sequence ID" value="GGI13652.1"/>
    <property type="molecule type" value="Genomic_DNA"/>
</dbReference>
<gene>
    <name evidence="1" type="ORF">GCM10007377_07030</name>
</gene>
<evidence type="ECO:0008006" key="3">
    <source>
        <dbReference type="Google" id="ProtNLM"/>
    </source>
</evidence>
<protein>
    <recommendedName>
        <fullName evidence="3">Organic solvents resistance ABC transporter permease</fullName>
    </recommendedName>
</protein>
<evidence type="ECO:0000313" key="2">
    <source>
        <dbReference type="Proteomes" id="UP000619536"/>
    </source>
</evidence>
<dbReference type="InterPro" id="IPR043777">
    <property type="entry name" value="DUF5719"/>
</dbReference>
<name>A0A8J3AMR3_9BIFI</name>
<reference evidence="1" key="1">
    <citation type="journal article" date="2014" name="Int. J. Syst. Evol. Microbiol.">
        <title>Complete genome sequence of Corynebacterium casei LMG S-19264T (=DSM 44701T), isolated from a smear-ripened cheese.</title>
        <authorList>
            <consortium name="US DOE Joint Genome Institute (JGI-PGF)"/>
            <person name="Walter F."/>
            <person name="Albersmeier A."/>
            <person name="Kalinowski J."/>
            <person name="Ruckert C."/>
        </authorList>
    </citation>
    <scope>NUCLEOTIDE SEQUENCE</scope>
    <source>
        <strain evidence="1">CCM 8606</strain>
    </source>
</reference>
<dbReference type="AlphaFoldDB" id="A0A8J3AMR3"/>
<accession>A0A8J3AMR3</accession>
<reference evidence="1" key="2">
    <citation type="submission" date="2020-09" db="EMBL/GenBank/DDBJ databases">
        <authorList>
            <person name="Sun Q."/>
            <person name="Sedlacek I."/>
        </authorList>
    </citation>
    <scope>NUCLEOTIDE SEQUENCE</scope>
    <source>
        <strain evidence="1">CCM 8606</strain>
    </source>
</reference>
<evidence type="ECO:0000313" key="1">
    <source>
        <dbReference type="EMBL" id="GGI13652.1"/>
    </source>
</evidence>
<dbReference type="Pfam" id="PF18986">
    <property type="entry name" value="DUF5719"/>
    <property type="match status" value="1"/>
</dbReference>
<comment type="caution">
    <text evidence="1">The sequence shown here is derived from an EMBL/GenBank/DDBJ whole genome shotgun (WGS) entry which is preliminary data.</text>
</comment>
<organism evidence="1 2">
    <name type="scientific">Galliscardovia ingluviei</name>
    <dbReference type="NCBI Taxonomy" id="1769422"/>
    <lineage>
        <taxon>Bacteria</taxon>
        <taxon>Bacillati</taxon>
        <taxon>Actinomycetota</taxon>
        <taxon>Actinomycetes</taxon>
        <taxon>Bifidobacteriales</taxon>
        <taxon>Bifidobacteriaceae</taxon>
        <taxon>Galliscardovia</taxon>
    </lineage>
</organism>